<feature type="compositionally biased region" description="Basic and acidic residues" evidence="1">
    <location>
        <begin position="127"/>
        <end position="139"/>
    </location>
</feature>
<proteinExistence type="predicted"/>
<gene>
    <name evidence="2" type="ORF">NDU88_009015</name>
</gene>
<organism evidence="2 3">
    <name type="scientific">Pleurodeles waltl</name>
    <name type="common">Iberian ribbed newt</name>
    <dbReference type="NCBI Taxonomy" id="8319"/>
    <lineage>
        <taxon>Eukaryota</taxon>
        <taxon>Metazoa</taxon>
        <taxon>Chordata</taxon>
        <taxon>Craniata</taxon>
        <taxon>Vertebrata</taxon>
        <taxon>Euteleostomi</taxon>
        <taxon>Amphibia</taxon>
        <taxon>Batrachia</taxon>
        <taxon>Caudata</taxon>
        <taxon>Salamandroidea</taxon>
        <taxon>Salamandridae</taxon>
        <taxon>Pleurodelinae</taxon>
        <taxon>Pleurodeles</taxon>
    </lineage>
</organism>
<evidence type="ECO:0000256" key="1">
    <source>
        <dbReference type="SAM" id="MobiDB-lite"/>
    </source>
</evidence>
<dbReference type="Proteomes" id="UP001066276">
    <property type="component" value="Chromosome 5"/>
</dbReference>
<dbReference type="AlphaFoldDB" id="A0AAV7RU26"/>
<keyword evidence="3" id="KW-1185">Reference proteome</keyword>
<protein>
    <submittedName>
        <fullName evidence="2">Uncharacterized protein</fullName>
    </submittedName>
</protein>
<name>A0AAV7RU26_PLEWA</name>
<feature type="region of interest" description="Disordered" evidence="1">
    <location>
        <begin position="195"/>
        <end position="229"/>
    </location>
</feature>
<feature type="compositionally biased region" description="Basic and acidic residues" evidence="1">
    <location>
        <begin position="218"/>
        <end position="229"/>
    </location>
</feature>
<feature type="region of interest" description="Disordered" evidence="1">
    <location>
        <begin position="81"/>
        <end position="181"/>
    </location>
</feature>
<comment type="caution">
    <text evidence="2">The sequence shown here is derived from an EMBL/GenBank/DDBJ whole genome shotgun (WGS) entry which is preliminary data.</text>
</comment>
<reference evidence="2" key="1">
    <citation type="journal article" date="2022" name="bioRxiv">
        <title>Sequencing and chromosome-scale assembly of the giantPleurodeles waltlgenome.</title>
        <authorList>
            <person name="Brown T."/>
            <person name="Elewa A."/>
            <person name="Iarovenko S."/>
            <person name="Subramanian E."/>
            <person name="Araus A.J."/>
            <person name="Petzold A."/>
            <person name="Susuki M."/>
            <person name="Suzuki K.-i.T."/>
            <person name="Hayashi T."/>
            <person name="Toyoda A."/>
            <person name="Oliveira C."/>
            <person name="Osipova E."/>
            <person name="Leigh N.D."/>
            <person name="Simon A."/>
            <person name="Yun M.H."/>
        </authorList>
    </citation>
    <scope>NUCLEOTIDE SEQUENCE</scope>
    <source>
        <strain evidence="2">20211129_DDA</strain>
        <tissue evidence="2">Liver</tissue>
    </source>
</reference>
<feature type="region of interest" description="Disordered" evidence="1">
    <location>
        <begin position="27"/>
        <end position="51"/>
    </location>
</feature>
<feature type="compositionally biased region" description="Basic and acidic residues" evidence="1">
    <location>
        <begin position="102"/>
        <end position="117"/>
    </location>
</feature>
<dbReference type="EMBL" id="JANPWB010000009">
    <property type="protein sequence ID" value="KAJ1156291.1"/>
    <property type="molecule type" value="Genomic_DNA"/>
</dbReference>
<accession>A0AAV7RU26</accession>
<evidence type="ECO:0000313" key="3">
    <source>
        <dbReference type="Proteomes" id="UP001066276"/>
    </source>
</evidence>
<sequence length="229" mass="24662">MAETCAEETTAAGPAGAARWRFFTVTRKGDPETTSTEESAEGQEAVCPDSGHALGRVRLSGNPAHDASEWHLLRGVCGKEDGLPCCRGNRDAGTSGGNPDIRVPDKPEKEDGLPERGDTEDEEDAEETGREEDRERAEDEALNTSDDGSRIGNHAVPKKATEQWGIEESGDTRAGRHVPPGTWLTKVRSFLKDSILGKRKGYRGRGGERDGTGGARGEAWREKGGYEGE</sequence>
<evidence type="ECO:0000313" key="2">
    <source>
        <dbReference type="EMBL" id="KAJ1156291.1"/>
    </source>
</evidence>